<proteinExistence type="predicted"/>
<reference evidence="1" key="1">
    <citation type="submission" date="2020-11" db="EMBL/GenBank/DDBJ databases">
        <authorList>
            <person name="Whitehead M."/>
        </authorList>
    </citation>
    <scope>NUCLEOTIDE SEQUENCE</scope>
    <source>
        <strain evidence="1">EGII</strain>
    </source>
</reference>
<protein>
    <submittedName>
        <fullName evidence="1">(Mediterranean fruit fly) hypothetical protein</fullName>
    </submittedName>
</protein>
<accession>A0A811ULV7</accession>
<organism evidence="1 2">
    <name type="scientific">Ceratitis capitata</name>
    <name type="common">Mediterranean fruit fly</name>
    <name type="synonym">Tephritis capitata</name>
    <dbReference type="NCBI Taxonomy" id="7213"/>
    <lineage>
        <taxon>Eukaryota</taxon>
        <taxon>Metazoa</taxon>
        <taxon>Ecdysozoa</taxon>
        <taxon>Arthropoda</taxon>
        <taxon>Hexapoda</taxon>
        <taxon>Insecta</taxon>
        <taxon>Pterygota</taxon>
        <taxon>Neoptera</taxon>
        <taxon>Endopterygota</taxon>
        <taxon>Diptera</taxon>
        <taxon>Brachycera</taxon>
        <taxon>Muscomorpha</taxon>
        <taxon>Tephritoidea</taxon>
        <taxon>Tephritidae</taxon>
        <taxon>Ceratitis</taxon>
        <taxon>Ceratitis</taxon>
    </lineage>
</organism>
<dbReference type="EMBL" id="CAJHJT010000012">
    <property type="protein sequence ID" value="CAD7000039.1"/>
    <property type="molecule type" value="Genomic_DNA"/>
</dbReference>
<name>A0A811ULV7_CERCA</name>
<evidence type="ECO:0000313" key="2">
    <source>
        <dbReference type="Proteomes" id="UP000606786"/>
    </source>
</evidence>
<dbReference type="AlphaFoldDB" id="A0A811ULV7"/>
<dbReference type="Proteomes" id="UP000606786">
    <property type="component" value="Unassembled WGS sequence"/>
</dbReference>
<sequence>MSLITLFSKEASARPTECWLKSAYLMGVMETEHASESSSEQVSSEEETKLLSNGLCFVFQYGVLVKSATSKAYQLP</sequence>
<evidence type="ECO:0000313" key="1">
    <source>
        <dbReference type="EMBL" id="CAD7000039.1"/>
    </source>
</evidence>
<gene>
    <name evidence="1" type="ORF">CCAP1982_LOCUS8543</name>
</gene>
<comment type="caution">
    <text evidence="1">The sequence shown here is derived from an EMBL/GenBank/DDBJ whole genome shotgun (WGS) entry which is preliminary data.</text>
</comment>
<keyword evidence="2" id="KW-1185">Reference proteome</keyword>